<proteinExistence type="predicted"/>
<dbReference type="EMBL" id="LSYV01000013">
    <property type="protein sequence ID" value="KXZ51586.1"/>
    <property type="molecule type" value="Genomic_DNA"/>
</dbReference>
<feature type="compositionally biased region" description="Pro residues" evidence="1">
    <location>
        <begin position="152"/>
        <end position="173"/>
    </location>
</feature>
<gene>
    <name evidence="2" type="ORF">GPECTOR_12g549</name>
</gene>
<keyword evidence="3" id="KW-1185">Reference proteome</keyword>
<feature type="compositionally biased region" description="Pro residues" evidence="1">
    <location>
        <begin position="757"/>
        <end position="784"/>
    </location>
</feature>
<name>A0A150GP00_GONPE</name>
<feature type="region of interest" description="Disordered" evidence="1">
    <location>
        <begin position="752"/>
        <end position="801"/>
    </location>
</feature>
<dbReference type="AlphaFoldDB" id="A0A150GP00"/>
<evidence type="ECO:0000313" key="3">
    <source>
        <dbReference type="Proteomes" id="UP000075714"/>
    </source>
</evidence>
<dbReference type="OrthoDB" id="73901at2759"/>
<sequence length="801" mass="82055">MYRQCSNQTLSPPIFSALCDNWRIASSLCSDDSSIATAAGFCDQLQTPYMSASQFRSCLRPYSGLVSTSKLRDLHLEACEQMEGYEGPTMAGCDTCTPDSCPDVLASYMAGCVDMPMGQCTPKEAFCSSDAAPSGRAAAVLCLRDKSGIVAPPRPPSPPPESPSPPPASPPPPTINCVLNSSLPVCADFAYPAASIGADLTSLCTAMPYMPGCAVGAACQTGKVTGMFCAPFSLLASICADMPGMTGCRAYRTLCAAGSVVQQCAAFPAIPGLPTTKQAQVAVDELCKGKTDSDECDACSQSVCDDYVATIVNLCAAAPASEACGLYRTWCAASAAWAATGDIGVFCRPSGVYGVLSPPSPPAAVSSPPPPAAPACVLNSSLPECAGYTYPLESIVADITNLCTAMPYMPGCTVGLACQTGKVTGMFCAPFSLLASICADMPGMTGCRAYRTLCAAGSVVPQCAAFPAIPGLPSTMQAEAAVEGLCKDSDKAECEACNSQTCADYLAPIVSLCAATPAIEGCDLYRTWCAASAAWAATGDIGVFCRPSGVYGVPPPPSPPAAVSSPPPPAAPVCVLNSSLPECAKYIYPLESIVADITNLCTAMPYMPGCAVGLACQTRKVTGLICAPFSLLASICADMPGMGGCRAYRTLCAASSVVQQCAAFPAIPGLPSTKVASAAVDTICLANPEAPPCATCTQMACPDFLAALAGLCRNLSGAEACAPYRQWCLASQGPSGLAGDLSAFCPGFQPDAATWPSSPPPPPPRSPVPKPMPKPSPRPGSKAPPPRRRPPPFRRTAPRRG</sequence>
<reference evidence="3" key="1">
    <citation type="journal article" date="2016" name="Nat. Commun.">
        <title>The Gonium pectorale genome demonstrates co-option of cell cycle regulation during the evolution of multicellularity.</title>
        <authorList>
            <person name="Hanschen E.R."/>
            <person name="Marriage T.N."/>
            <person name="Ferris P.J."/>
            <person name="Hamaji T."/>
            <person name="Toyoda A."/>
            <person name="Fujiyama A."/>
            <person name="Neme R."/>
            <person name="Noguchi H."/>
            <person name="Minakuchi Y."/>
            <person name="Suzuki M."/>
            <person name="Kawai-Toyooka H."/>
            <person name="Smith D.R."/>
            <person name="Sparks H."/>
            <person name="Anderson J."/>
            <person name="Bakaric R."/>
            <person name="Luria V."/>
            <person name="Karger A."/>
            <person name="Kirschner M.W."/>
            <person name="Durand P.M."/>
            <person name="Michod R.E."/>
            <person name="Nozaki H."/>
            <person name="Olson B.J."/>
        </authorList>
    </citation>
    <scope>NUCLEOTIDE SEQUENCE [LARGE SCALE GENOMIC DNA]</scope>
    <source>
        <strain evidence="3">NIES-2863</strain>
    </source>
</reference>
<feature type="compositionally biased region" description="Basic residues" evidence="1">
    <location>
        <begin position="785"/>
        <end position="801"/>
    </location>
</feature>
<evidence type="ECO:0000256" key="1">
    <source>
        <dbReference type="SAM" id="MobiDB-lite"/>
    </source>
</evidence>
<accession>A0A150GP00</accession>
<comment type="caution">
    <text evidence="2">The sequence shown here is derived from an EMBL/GenBank/DDBJ whole genome shotgun (WGS) entry which is preliminary data.</text>
</comment>
<feature type="region of interest" description="Disordered" evidence="1">
    <location>
        <begin position="151"/>
        <end position="173"/>
    </location>
</feature>
<protein>
    <submittedName>
        <fullName evidence="2">Uncharacterized protein</fullName>
    </submittedName>
</protein>
<organism evidence="2 3">
    <name type="scientific">Gonium pectorale</name>
    <name type="common">Green alga</name>
    <dbReference type="NCBI Taxonomy" id="33097"/>
    <lineage>
        <taxon>Eukaryota</taxon>
        <taxon>Viridiplantae</taxon>
        <taxon>Chlorophyta</taxon>
        <taxon>core chlorophytes</taxon>
        <taxon>Chlorophyceae</taxon>
        <taxon>CS clade</taxon>
        <taxon>Chlamydomonadales</taxon>
        <taxon>Volvocaceae</taxon>
        <taxon>Gonium</taxon>
    </lineage>
</organism>
<evidence type="ECO:0000313" key="2">
    <source>
        <dbReference type="EMBL" id="KXZ51586.1"/>
    </source>
</evidence>
<dbReference type="Proteomes" id="UP000075714">
    <property type="component" value="Unassembled WGS sequence"/>
</dbReference>